<keyword evidence="10 14" id="KW-0479">Metal-binding</keyword>
<dbReference type="PANTHER" id="PTHR10954:SF18">
    <property type="entry name" value="RIBONUCLEASE HII"/>
    <property type="match status" value="1"/>
</dbReference>
<dbReference type="PROSITE" id="PS51257">
    <property type="entry name" value="PROKAR_LIPOPROTEIN"/>
    <property type="match status" value="1"/>
</dbReference>
<dbReference type="Pfam" id="PF01351">
    <property type="entry name" value="RNase_HII"/>
    <property type="match status" value="1"/>
</dbReference>
<feature type="binding site" evidence="14 15">
    <location>
        <position position="12"/>
    </location>
    <ligand>
        <name>a divalent metal cation</name>
        <dbReference type="ChEBI" id="CHEBI:60240"/>
    </ligand>
</feature>
<evidence type="ECO:0000256" key="3">
    <source>
        <dbReference type="ARBA" id="ARBA00004065"/>
    </source>
</evidence>
<dbReference type="PANTHER" id="PTHR10954">
    <property type="entry name" value="RIBONUCLEASE H2 SUBUNIT A"/>
    <property type="match status" value="1"/>
</dbReference>
<feature type="binding site" evidence="14 15">
    <location>
        <position position="104"/>
    </location>
    <ligand>
        <name>a divalent metal cation</name>
        <dbReference type="ChEBI" id="CHEBI:60240"/>
    </ligand>
</feature>
<evidence type="ECO:0000256" key="10">
    <source>
        <dbReference type="ARBA" id="ARBA00022723"/>
    </source>
</evidence>
<dbReference type="Proteomes" id="UP000321201">
    <property type="component" value="Unassembled WGS sequence"/>
</dbReference>
<dbReference type="EC" id="3.1.26.4" evidence="6 14"/>
<dbReference type="AlphaFoldDB" id="A0A5C7EZ04"/>
<feature type="binding site" evidence="14 15">
    <location>
        <position position="13"/>
    </location>
    <ligand>
        <name>a divalent metal cation</name>
        <dbReference type="ChEBI" id="CHEBI:60240"/>
    </ligand>
</feature>
<dbReference type="InterPro" id="IPR036397">
    <property type="entry name" value="RNaseH_sf"/>
</dbReference>
<gene>
    <name evidence="14 18" type="primary">rnhB</name>
    <name evidence="18" type="ORF">FR698_00670</name>
</gene>
<evidence type="ECO:0000256" key="8">
    <source>
        <dbReference type="ARBA" id="ARBA00022490"/>
    </source>
</evidence>
<comment type="subcellular location">
    <subcellularLocation>
        <location evidence="4 14">Cytoplasm</location>
    </subcellularLocation>
</comment>
<name>A0A5C7EZ04_9PROT</name>
<dbReference type="NCBIfam" id="NF000595">
    <property type="entry name" value="PRK00015.1-3"/>
    <property type="match status" value="1"/>
</dbReference>
<evidence type="ECO:0000256" key="14">
    <source>
        <dbReference type="HAMAP-Rule" id="MF_00052"/>
    </source>
</evidence>
<proteinExistence type="inferred from homology"/>
<sequence length="211" mass="22322">MKREALVVAGVDEAGRGPLAGPVFAACVVLDPCRPIAGLRDSKKLAPARRTMLAEAIRRSALAWSLGRAEVEEIDRLNIRQASLLAMARAVEALGLRPDRVLVDGRDIPPIAAAAEAVVGGDDLVPEIAAASILAKTARDAEMLHLHAAFPWYGFDRHKGYPTPEHLAALRCHGVSAAHRRSFAPVRALLAAQPVAEGTAGSDLKAPTTRS</sequence>
<evidence type="ECO:0000256" key="6">
    <source>
        <dbReference type="ARBA" id="ARBA00012180"/>
    </source>
</evidence>
<evidence type="ECO:0000313" key="19">
    <source>
        <dbReference type="Proteomes" id="UP000321201"/>
    </source>
</evidence>
<comment type="caution">
    <text evidence="18">The sequence shown here is derived from an EMBL/GenBank/DDBJ whole genome shotgun (WGS) entry which is preliminary data.</text>
</comment>
<comment type="catalytic activity">
    <reaction evidence="1 14 15 16">
        <text>Endonucleolytic cleavage to 5'-phosphomonoester.</text>
        <dbReference type="EC" id="3.1.26.4"/>
    </reaction>
</comment>
<dbReference type="SUPFAM" id="SSF53098">
    <property type="entry name" value="Ribonuclease H-like"/>
    <property type="match status" value="1"/>
</dbReference>
<reference evidence="18 19" key="1">
    <citation type="submission" date="2019-08" db="EMBL/GenBank/DDBJ databases">
        <title>Pelomicrobium methylotrophicum gen. nov., sp. nov. a moderately thermophilic, facultatively anaerobic, lithoautotrophic and methylotrophic bacterium isolated from a terrestrial mud volcano.</title>
        <authorList>
            <person name="Slobodkina G.B."/>
            <person name="Merkel A.Y."/>
            <person name="Slobodkin A.I."/>
        </authorList>
    </citation>
    <scope>NUCLEOTIDE SEQUENCE [LARGE SCALE GENOMIC DNA]</scope>
    <source>
        <strain evidence="18 19">SM250</strain>
    </source>
</reference>
<evidence type="ECO:0000256" key="1">
    <source>
        <dbReference type="ARBA" id="ARBA00000077"/>
    </source>
</evidence>
<evidence type="ECO:0000256" key="7">
    <source>
        <dbReference type="ARBA" id="ARBA00019179"/>
    </source>
</evidence>
<comment type="similarity">
    <text evidence="5 14 16">Belongs to the RNase HII family.</text>
</comment>
<evidence type="ECO:0000256" key="16">
    <source>
        <dbReference type="RuleBase" id="RU003515"/>
    </source>
</evidence>
<dbReference type="InterPro" id="IPR001352">
    <property type="entry name" value="RNase_HII/HIII"/>
</dbReference>
<dbReference type="GO" id="GO:0006298">
    <property type="term" value="P:mismatch repair"/>
    <property type="evidence" value="ECO:0007669"/>
    <property type="project" value="TreeGrafter"/>
</dbReference>
<dbReference type="EMBL" id="VPFL01000001">
    <property type="protein sequence ID" value="TXF13661.1"/>
    <property type="molecule type" value="Genomic_DNA"/>
</dbReference>
<protein>
    <recommendedName>
        <fullName evidence="7 14">Ribonuclease HII</fullName>
        <shortName evidence="14">RNase HII</shortName>
        <ecNumber evidence="6 14">3.1.26.4</ecNumber>
    </recommendedName>
</protein>
<keyword evidence="8 14" id="KW-0963">Cytoplasm</keyword>
<evidence type="ECO:0000259" key="17">
    <source>
        <dbReference type="PROSITE" id="PS51975"/>
    </source>
</evidence>
<dbReference type="FunCoup" id="A0A5C7EZ04">
    <property type="interactions" value="354"/>
</dbReference>
<keyword evidence="19" id="KW-1185">Reference proteome</keyword>
<evidence type="ECO:0000256" key="9">
    <source>
        <dbReference type="ARBA" id="ARBA00022722"/>
    </source>
</evidence>
<dbReference type="GO" id="GO:0005737">
    <property type="term" value="C:cytoplasm"/>
    <property type="evidence" value="ECO:0007669"/>
    <property type="project" value="UniProtKB-SubCell"/>
</dbReference>
<evidence type="ECO:0000256" key="2">
    <source>
        <dbReference type="ARBA" id="ARBA00001946"/>
    </source>
</evidence>
<dbReference type="InterPro" id="IPR024567">
    <property type="entry name" value="RNase_HII/HIII_dom"/>
</dbReference>
<dbReference type="InterPro" id="IPR012337">
    <property type="entry name" value="RNaseH-like_sf"/>
</dbReference>
<dbReference type="NCBIfam" id="NF000596">
    <property type="entry name" value="PRK00015.1-4"/>
    <property type="match status" value="1"/>
</dbReference>
<dbReference type="GO" id="GO:0043137">
    <property type="term" value="P:DNA replication, removal of RNA primer"/>
    <property type="evidence" value="ECO:0007669"/>
    <property type="project" value="TreeGrafter"/>
</dbReference>
<evidence type="ECO:0000256" key="15">
    <source>
        <dbReference type="PROSITE-ProRule" id="PRU01319"/>
    </source>
</evidence>
<keyword evidence="9 14" id="KW-0540">Nuclease</keyword>
<dbReference type="InterPro" id="IPR022898">
    <property type="entry name" value="RNase_HII"/>
</dbReference>
<keyword evidence="13 14" id="KW-0464">Manganese</keyword>
<evidence type="ECO:0000256" key="13">
    <source>
        <dbReference type="ARBA" id="ARBA00023211"/>
    </source>
</evidence>
<comment type="cofactor">
    <cofactor evidence="14 15">
        <name>Mn(2+)</name>
        <dbReference type="ChEBI" id="CHEBI:29035"/>
    </cofactor>
    <cofactor evidence="14 15">
        <name>Mg(2+)</name>
        <dbReference type="ChEBI" id="CHEBI:18420"/>
    </cofactor>
    <text evidence="14 15">Manganese or magnesium. Binds 1 divalent metal ion per monomer in the absence of substrate. May bind a second metal ion after substrate binding.</text>
</comment>
<dbReference type="PROSITE" id="PS51975">
    <property type="entry name" value="RNASE_H_2"/>
    <property type="match status" value="1"/>
</dbReference>
<dbReference type="FunFam" id="3.30.420.10:FF:000006">
    <property type="entry name" value="Ribonuclease HII"/>
    <property type="match status" value="1"/>
</dbReference>
<dbReference type="GO" id="GO:0004523">
    <property type="term" value="F:RNA-DNA hybrid ribonuclease activity"/>
    <property type="evidence" value="ECO:0007669"/>
    <property type="project" value="UniProtKB-UniRule"/>
</dbReference>
<feature type="domain" description="RNase H type-2" evidence="17">
    <location>
        <begin position="6"/>
        <end position="195"/>
    </location>
</feature>
<dbReference type="GO" id="GO:0030145">
    <property type="term" value="F:manganese ion binding"/>
    <property type="evidence" value="ECO:0007669"/>
    <property type="project" value="UniProtKB-UniRule"/>
</dbReference>
<keyword evidence="12 14" id="KW-0378">Hydrolase</keyword>
<evidence type="ECO:0000256" key="5">
    <source>
        <dbReference type="ARBA" id="ARBA00007383"/>
    </source>
</evidence>
<organism evidence="18 19">
    <name type="scientific">Pelomicrobium methylotrophicum</name>
    <dbReference type="NCBI Taxonomy" id="2602750"/>
    <lineage>
        <taxon>Bacteria</taxon>
        <taxon>Pseudomonadati</taxon>
        <taxon>Pseudomonadota</taxon>
        <taxon>Hydrogenophilia</taxon>
        <taxon>Hydrogenophilia incertae sedis</taxon>
        <taxon>Pelomicrobium</taxon>
    </lineage>
</organism>
<dbReference type="OrthoDB" id="5292662at2"/>
<evidence type="ECO:0000256" key="11">
    <source>
        <dbReference type="ARBA" id="ARBA00022759"/>
    </source>
</evidence>
<dbReference type="Gene3D" id="3.30.420.10">
    <property type="entry name" value="Ribonuclease H-like superfamily/Ribonuclease H"/>
    <property type="match status" value="1"/>
</dbReference>
<dbReference type="GO" id="GO:0032299">
    <property type="term" value="C:ribonuclease H2 complex"/>
    <property type="evidence" value="ECO:0007669"/>
    <property type="project" value="TreeGrafter"/>
</dbReference>
<evidence type="ECO:0000313" key="18">
    <source>
        <dbReference type="EMBL" id="TXF13661.1"/>
    </source>
</evidence>
<accession>A0A5C7EZ04</accession>
<comment type="function">
    <text evidence="3 14 16">Endonuclease that specifically degrades the RNA of RNA-DNA hybrids.</text>
</comment>
<dbReference type="HAMAP" id="MF_00052_B">
    <property type="entry name" value="RNase_HII_B"/>
    <property type="match status" value="1"/>
</dbReference>
<dbReference type="InParanoid" id="A0A5C7EZ04"/>
<dbReference type="GO" id="GO:0003723">
    <property type="term" value="F:RNA binding"/>
    <property type="evidence" value="ECO:0007669"/>
    <property type="project" value="UniProtKB-UniRule"/>
</dbReference>
<evidence type="ECO:0000256" key="12">
    <source>
        <dbReference type="ARBA" id="ARBA00022801"/>
    </source>
</evidence>
<dbReference type="CDD" id="cd07182">
    <property type="entry name" value="RNase_HII_bacteria_HII_like"/>
    <property type="match status" value="1"/>
</dbReference>
<comment type="cofactor">
    <cofactor evidence="2">
        <name>Mg(2+)</name>
        <dbReference type="ChEBI" id="CHEBI:18420"/>
    </cofactor>
</comment>
<dbReference type="RefSeq" id="WP_147798247.1">
    <property type="nucleotide sequence ID" value="NZ_VPFL01000001.1"/>
</dbReference>
<keyword evidence="11 14" id="KW-0255">Endonuclease</keyword>
<evidence type="ECO:0000256" key="4">
    <source>
        <dbReference type="ARBA" id="ARBA00004496"/>
    </source>
</evidence>